<dbReference type="GO" id="GO:0005615">
    <property type="term" value="C:extracellular space"/>
    <property type="evidence" value="ECO:0007669"/>
    <property type="project" value="TreeGrafter"/>
</dbReference>
<dbReference type="GO" id="GO:0016020">
    <property type="term" value="C:membrane"/>
    <property type="evidence" value="ECO:0007669"/>
    <property type="project" value="TreeGrafter"/>
</dbReference>
<protein>
    <submittedName>
        <fullName evidence="4">Uncharacterized protein</fullName>
    </submittedName>
</protein>
<feature type="domain" description="Peptidase M1 membrane alanine aminopeptidase" evidence="2">
    <location>
        <begin position="61"/>
        <end position="129"/>
    </location>
</feature>
<dbReference type="Gene3D" id="1.25.50.20">
    <property type="match status" value="1"/>
</dbReference>
<dbReference type="Pfam" id="PF11838">
    <property type="entry name" value="ERAP1_C"/>
    <property type="match status" value="1"/>
</dbReference>
<dbReference type="GO" id="GO:0008270">
    <property type="term" value="F:zinc ion binding"/>
    <property type="evidence" value="ECO:0007669"/>
    <property type="project" value="InterPro"/>
</dbReference>
<gene>
    <name evidence="4" type="ORF">CMV_026479</name>
</gene>
<sequence>MDEKRRIWQLLSSKLCFPFWDEPPLKDLLILSLKTTIKIRIDVPSELTALSKISITDEMINQNIKTVYLFDHIEESTADICFDCFSVEEHHAHSIEEIFDAISYKKGSTVIRMLQGYLGADMFQFFVQKIWLGINFWRESFNSQRSYLTLSGCLYCCNAVNTSTVNRNGFESILKLYREADIVQEKEPRLLCCIAYCPDPNIVREFLNFMLSDEVQNQDIIFMLSGISSESHEVVWRWLKQ</sequence>
<reference evidence="4" key="1">
    <citation type="submission" date="2020-03" db="EMBL/GenBank/DDBJ databases">
        <title>Castanea mollissima Vanexum genome sequencing.</title>
        <authorList>
            <person name="Staton M."/>
        </authorList>
    </citation>
    <scope>NUCLEOTIDE SEQUENCE</scope>
    <source>
        <tissue evidence="4">Leaf</tissue>
    </source>
</reference>
<dbReference type="InterPro" id="IPR050344">
    <property type="entry name" value="Peptidase_M1_aminopeptidases"/>
</dbReference>
<evidence type="ECO:0000313" key="5">
    <source>
        <dbReference type="Proteomes" id="UP000737018"/>
    </source>
</evidence>
<keyword evidence="5" id="KW-1185">Reference proteome</keyword>
<name>A0A8J4VFU8_9ROSI</name>
<dbReference type="Pfam" id="PF01433">
    <property type="entry name" value="Peptidase_M1"/>
    <property type="match status" value="1"/>
</dbReference>
<dbReference type="InterPro" id="IPR027268">
    <property type="entry name" value="Peptidase_M4/M1_CTD_sf"/>
</dbReference>
<dbReference type="Gene3D" id="1.10.390.10">
    <property type="entry name" value="Neutral Protease Domain 2"/>
    <property type="match status" value="1"/>
</dbReference>
<dbReference type="GO" id="GO:0042277">
    <property type="term" value="F:peptide binding"/>
    <property type="evidence" value="ECO:0007669"/>
    <property type="project" value="TreeGrafter"/>
</dbReference>
<dbReference type="GO" id="GO:0006508">
    <property type="term" value="P:proteolysis"/>
    <property type="evidence" value="ECO:0007669"/>
    <property type="project" value="TreeGrafter"/>
</dbReference>
<dbReference type="InterPro" id="IPR014782">
    <property type="entry name" value="Peptidase_M1_dom"/>
</dbReference>
<dbReference type="EMBL" id="JRKL02007864">
    <property type="protein sequence ID" value="KAF3947381.1"/>
    <property type="molecule type" value="Genomic_DNA"/>
</dbReference>
<comment type="similarity">
    <text evidence="1">Belongs to the peptidase M1 family.</text>
</comment>
<proteinExistence type="inferred from homology"/>
<dbReference type="GO" id="GO:0043171">
    <property type="term" value="P:peptide catabolic process"/>
    <property type="evidence" value="ECO:0007669"/>
    <property type="project" value="TreeGrafter"/>
</dbReference>
<comment type="caution">
    <text evidence="4">The sequence shown here is derived from an EMBL/GenBank/DDBJ whole genome shotgun (WGS) entry which is preliminary data.</text>
</comment>
<organism evidence="4 5">
    <name type="scientific">Castanea mollissima</name>
    <name type="common">Chinese chestnut</name>
    <dbReference type="NCBI Taxonomy" id="60419"/>
    <lineage>
        <taxon>Eukaryota</taxon>
        <taxon>Viridiplantae</taxon>
        <taxon>Streptophyta</taxon>
        <taxon>Embryophyta</taxon>
        <taxon>Tracheophyta</taxon>
        <taxon>Spermatophyta</taxon>
        <taxon>Magnoliopsida</taxon>
        <taxon>eudicotyledons</taxon>
        <taxon>Gunneridae</taxon>
        <taxon>Pentapetalae</taxon>
        <taxon>rosids</taxon>
        <taxon>fabids</taxon>
        <taxon>Fagales</taxon>
        <taxon>Fagaceae</taxon>
        <taxon>Castanea</taxon>
    </lineage>
</organism>
<dbReference type="GO" id="GO:0005737">
    <property type="term" value="C:cytoplasm"/>
    <property type="evidence" value="ECO:0007669"/>
    <property type="project" value="TreeGrafter"/>
</dbReference>
<dbReference type="InterPro" id="IPR024571">
    <property type="entry name" value="ERAP1-like_C_dom"/>
</dbReference>
<evidence type="ECO:0000259" key="2">
    <source>
        <dbReference type="Pfam" id="PF01433"/>
    </source>
</evidence>
<feature type="domain" description="ERAP1-like C-terminal" evidence="3">
    <location>
        <begin position="157"/>
        <end position="241"/>
    </location>
</feature>
<evidence type="ECO:0000313" key="4">
    <source>
        <dbReference type="EMBL" id="KAF3947381.1"/>
    </source>
</evidence>
<dbReference type="OrthoDB" id="1744645at2759"/>
<accession>A0A8J4VFU8</accession>
<dbReference type="PANTHER" id="PTHR11533:SF274">
    <property type="entry name" value="AMINOPEPTIDASE"/>
    <property type="match status" value="1"/>
</dbReference>
<evidence type="ECO:0000256" key="1">
    <source>
        <dbReference type="ARBA" id="ARBA00010136"/>
    </source>
</evidence>
<dbReference type="PANTHER" id="PTHR11533">
    <property type="entry name" value="PROTEASE M1 ZINC METALLOPROTEASE"/>
    <property type="match status" value="1"/>
</dbReference>
<evidence type="ECO:0000259" key="3">
    <source>
        <dbReference type="Pfam" id="PF11838"/>
    </source>
</evidence>
<dbReference type="AlphaFoldDB" id="A0A8J4VFU8"/>
<dbReference type="GO" id="GO:0070006">
    <property type="term" value="F:metalloaminopeptidase activity"/>
    <property type="evidence" value="ECO:0007669"/>
    <property type="project" value="TreeGrafter"/>
</dbReference>
<dbReference type="SUPFAM" id="SSF55486">
    <property type="entry name" value="Metalloproteases ('zincins'), catalytic domain"/>
    <property type="match status" value="1"/>
</dbReference>
<dbReference type="Proteomes" id="UP000737018">
    <property type="component" value="Unassembled WGS sequence"/>
</dbReference>